<evidence type="ECO:0000313" key="2">
    <source>
        <dbReference type="Proteomes" id="UP000428260"/>
    </source>
</evidence>
<dbReference type="AlphaFoldDB" id="A0A6I6JSY8"/>
<evidence type="ECO:0000313" key="1">
    <source>
        <dbReference type="EMBL" id="QGY45571.1"/>
    </source>
</evidence>
<dbReference type="InterPro" id="IPR054273">
    <property type="entry name" value="DUF7004"/>
</dbReference>
<dbReference type="Pfam" id="PF22539">
    <property type="entry name" value="DUF7004"/>
    <property type="match status" value="1"/>
</dbReference>
<gene>
    <name evidence="1" type="ORF">GM418_18410</name>
</gene>
<protein>
    <submittedName>
        <fullName evidence="1">Uncharacterized protein</fullName>
    </submittedName>
</protein>
<dbReference type="KEGG" id="mcos:GM418_18410"/>
<name>A0A6I6JSY8_9BACT</name>
<dbReference type="RefSeq" id="WP_158868714.1">
    <property type="nucleotide sequence ID" value="NZ_CP046401.1"/>
</dbReference>
<dbReference type="EMBL" id="CP046401">
    <property type="protein sequence ID" value="QGY45571.1"/>
    <property type="molecule type" value="Genomic_DNA"/>
</dbReference>
<accession>A0A6I6JSY8</accession>
<dbReference type="Proteomes" id="UP000428260">
    <property type="component" value="Chromosome"/>
</dbReference>
<organism evidence="1 2">
    <name type="scientific">Maribellus comscasis</name>
    <dbReference type="NCBI Taxonomy" id="2681766"/>
    <lineage>
        <taxon>Bacteria</taxon>
        <taxon>Pseudomonadati</taxon>
        <taxon>Bacteroidota</taxon>
        <taxon>Bacteroidia</taxon>
        <taxon>Marinilabiliales</taxon>
        <taxon>Prolixibacteraceae</taxon>
        <taxon>Maribellus</taxon>
    </lineage>
</organism>
<keyword evidence="2" id="KW-1185">Reference proteome</keyword>
<sequence>MPRKLNTFSNGGFIEFNSGSFDDWCVYLTKPGGERFAPTDERYFRRLKKLGKKYGNQKIYDDFVLIFDKTTAQLDKHIFKQITKISQYYNHGSDRLEIEIWFNVLYAGMVAEENKEKAVLKKRIKRLGMHHLLIDNLEPEVAANFSKGVKWQALDRLMRAKGF</sequence>
<reference evidence="1 2" key="1">
    <citation type="submission" date="2019-11" db="EMBL/GenBank/DDBJ databases">
        <authorList>
            <person name="Zheng R.K."/>
            <person name="Sun C.M."/>
        </authorList>
    </citation>
    <scope>NUCLEOTIDE SEQUENCE [LARGE SCALE GENOMIC DNA]</scope>
    <source>
        <strain evidence="1 2">WC007</strain>
    </source>
</reference>
<proteinExistence type="predicted"/>